<keyword evidence="1" id="KW-0812">Transmembrane</keyword>
<evidence type="ECO:0000313" key="3">
    <source>
        <dbReference type="Proteomes" id="UP000747013"/>
    </source>
</evidence>
<proteinExistence type="predicted"/>
<protein>
    <submittedName>
        <fullName evidence="2">Uncharacterized protein</fullName>
    </submittedName>
</protein>
<organism evidence="2 3">
    <name type="scientific">Companilactobacillus farciminis</name>
    <dbReference type="NCBI Taxonomy" id="1612"/>
    <lineage>
        <taxon>Bacteria</taxon>
        <taxon>Bacillati</taxon>
        <taxon>Bacillota</taxon>
        <taxon>Bacilli</taxon>
        <taxon>Lactobacillales</taxon>
        <taxon>Lactobacillaceae</taxon>
        <taxon>Companilactobacillus</taxon>
    </lineage>
</organism>
<dbReference type="AlphaFoldDB" id="A0A921HSC5"/>
<feature type="transmembrane region" description="Helical" evidence="1">
    <location>
        <begin position="119"/>
        <end position="142"/>
    </location>
</feature>
<evidence type="ECO:0000313" key="2">
    <source>
        <dbReference type="EMBL" id="HJF87530.1"/>
    </source>
</evidence>
<feature type="transmembrane region" description="Helical" evidence="1">
    <location>
        <begin position="6"/>
        <end position="25"/>
    </location>
</feature>
<name>A0A921HSC5_9LACO</name>
<accession>A0A921HSC5</accession>
<comment type="caution">
    <text evidence="2">The sequence shown here is derived from an EMBL/GenBank/DDBJ whole genome shotgun (WGS) entry which is preliminary data.</text>
</comment>
<evidence type="ECO:0000256" key="1">
    <source>
        <dbReference type="SAM" id="Phobius"/>
    </source>
</evidence>
<reference evidence="2" key="2">
    <citation type="submission" date="2021-09" db="EMBL/GenBank/DDBJ databases">
        <authorList>
            <person name="Gilroy R."/>
        </authorList>
    </citation>
    <scope>NUCLEOTIDE SEQUENCE</scope>
    <source>
        <strain evidence="2">7886</strain>
    </source>
</reference>
<keyword evidence="1" id="KW-1133">Transmembrane helix</keyword>
<dbReference type="EMBL" id="DYWC01000204">
    <property type="protein sequence ID" value="HJF87530.1"/>
    <property type="molecule type" value="Genomic_DNA"/>
</dbReference>
<gene>
    <name evidence="2" type="ORF">K8V88_08855</name>
</gene>
<feature type="transmembrane region" description="Helical" evidence="1">
    <location>
        <begin position="154"/>
        <end position="175"/>
    </location>
</feature>
<keyword evidence="1" id="KW-0472">Membrane</keyword>
<reference evidence="2" key="1">
    <citation type="journal article" date="2021" name="PeerJ">
        <title>Extensive microbial diversity within the chicken gut microbiome revealed by metagenomics and culture.</title>
        <authorList>
            <person name="Gilroy R."/>
            <person name="Ravi A."/>
            <person name="Getino M."/>
            <person name="Pursley I."/>
            <person name="Horton D.L."/>
            <person name="Alikhan N.F."/>
            <person name="Baker D."/>
            <person name="Gharbi K."/>
            <person name="Hall N."/>
            <person name="Watson M."/>
            <person name="Adriaenssens E.M."/>
            <person name="Foster-Nyarko E."/>
            <person name="Jarju S."/>
            <person name="Secka A."/>
            <person name="Antonio M."/>
            <person name="Oren A."/>
            <person name="Chaudhuri R.R."/>
            <person name="La Ragione R."/>
            <person name="Hildebrand F."/>
            <person name="Pallen M.J."/>
        </authorList>
    </citation>
    <scope>NUCLEOTIDE SEQUENCE</scope>
    <source>
        <strain evidence="2">7886</strain>
    </source>
</reference>
<dbReference type="Proteomes" id="UP000747013">
    <property type="component" value="Unassembled WGS sequence"/>
</dbReference>
<sequence>MLNNTFLVILILFCLVPILGELLALRNFRRVLLVMIDDSDRLKVGEDLMRILASTKQKYNLPPMFTCWSQQILNHLVYLPEVVFSWFKTGNYLRQLTDEQLKFYGECSRKKLMIYYHRSFLAIMVLILGMFAVVVIVIAAWLVKLWLVTPWANLFILGSVLLILLLLLLVVRAFGFPFKLAYAALPSNWDYVKSAYGTSKNSVLAKQIDLDLSSKTVDSELINKLLDGSDIISRMNLADHVTNTTLASKIVEFQRLISVFKVVLNTPLHLSAKQRRDIIEMYLLNNSVLESLSFLFSILDDSETLSLLTHSISDMAEQTDRKMFVSFNQLVDNLMETFDQVNSQLKESLDKTLTILESTTTDKLTIEGNVEAMNQQQKLDYFNKLFEKRHEKGENENDTKENQ</sequence>